<comment type="caution">
    <text evidence="2">The sequence shown here is derived from an EMBL/GenBank/DDBJ whole genome shotgun (WGS) entry which is preliminary data.</text>
</comment>
<dbReference type="CDD" id="cd00077">
    <property type="entry name" value="HDc"/>
    <property type="match status" value="1"/>
</dbReference>
<sequence length="225" mass="24659">MSETIAGIVIPDSRMARDATQLVRDTETDLLYHHSRRVFLFGALAGQRKGLQVDPELLYIGAMFHDMGLVPPYSSQDLRFEVDGANAARDFLRAYGIGEADVEQVWDAIALHTTPGIPEHKKPVVALVTAGVEMDVLGLAYDQFTEEQRRLVVAAHPRGEGFKEGIIDAFTRGIAHKPDTTFGNVKADVLALKTPGYRRTNFCGLILNSAWNNACSCGRADAHGH</sequence>
<dbReference type="Proteomes" id="UP000443353">
    <property type="component" value="Unassembled WGS sequence"/>
</dbReference>
<dbReference type="Gene3D" id="1.10.3210.10">
    <property type="entry name" value="Hypothetical protein af1432"/>
    <property type="match status" value="1"/>
</dbReference>
<keyword evidence="3" id="KW-1185">Reference proteome</keyword>
<feature type="domain" description="HD" evidence="1">
    <location>
        <begin position="32"/>
        <end position="128"/>
    </location>
</feature>
<dbReference type="Pfam" id="PF01966">
    <property type="entry name" value="HD"/>
    <property type="match status" value="1"/>
</dbReference>
<dbReference type="PANTHER" id="PTHR35569:SF1">
    <property type="entry name" value="CYANAMIDE HYDRATASE DDI2-RELATED"/>
    <property type="match status" value="1"/>
</dbReference>
<reference evidence="2 3" key="1">
    <citation type="submission" date="2019-12" db="EMBL/GenBank/DDBJ databases">
        <authorList>
            <person name="Li C."/>
            <person name="Zhao J."/>
        </authorList>
    </citation>
    <scope>NUCLEOTIDE SEQUENCE [LARGE SCALE GENOMIC DNA]</scope>
    <source>
        <strain evidence="2 3">NEAU-DD11</strain>
    </source>
</reference>
<evidence type="ECO:0000313" key="3">
    <source>
        <dbReference type="Proteomes" id="UP000443353"/>
    </source>
</evidence>
<organism evidence="2 3">
    <name type="scientific">Massilia cellulosiltytica</name>
    <dbReference type="NCBI Taxonomy" id="2683234"/>
    <lineage>
        <taxon>Bacteria</taxon>
        <taxon>Pseudomonadati</taxon>
        <taxon>Pseudomonadota</taxon>
        <taxon>Betaproteobacteria</taxon>
        <taxon>Burkholderiales</taxon>
        <taxon>Oxalobacteraceae</taxon>
        <taxon>Telluria group</taxon>
        <taxon>Massilia</taxon>
    </lineage>
</organism>
<protein>
    <submittedName>
        <fullName evidence="2">HD domain-containing protein</fullName>
    </submittedName>
</protein>
<gene>
    <name evidence="2" type="ORF">GPY61_06565</name>
</gene>
<dbReference type="PANTHER" id="PTHR35569">
    <property type="entry name" value="CYANAMIDE HYDRATASE DDI2-RELATED"/>
    <property type="match status" value="1"/>
</dbReference>
<proteinExistence type="predicted"/>
<dbReference type="RefSeq" id="WP_160407748.1">
    <property type="nucleotide sequence ID" value="NZ_WSES01000002.1"/>
</dbReference>
<evidence type="ECO:0000313" key="2">
    <source>
        <dbReference type="EMBL" id="MVW59588.1"/>
    </source>
</evidence>
<dbReference type="InterPro" id="IPR006674">
    <property type="entry name" value="HD_domain"/>
</dbReference>
<dbReference type="EMBL" id="WSES01000002">
    <property type="protein sequence ID" value="MVW59588.1"/>
    <property type="molecule type" value="Genomic_DNA"/>
</dbReference>
<accession>A0A7X3FX55</accession>
<dbReference type="AlphaFoldDB" id="A0A7X3FX55"/>
<dbReference type="InterPro" id="IPR003607">
    <property type="entry name" value="HD/PDEase_dom"/>
</dbReference>
<dbReference type="SUPFAM" id="SSF109604">
    <property type="entry name" value="HD-domain/PDEase-like"/>
    <property type="match status" value="1"/>
</dbReference>
<name>A0A7X3FX55_9BURK</name>
<dbReference type="FunFam" id="1.10.3210.10:FF:000032">
    <property type="entry name" value="HD domain-containing protein"/>
    <property type="match status" value="1"/>
</dbReference>
<evidence type="ECO:0000259" key="1">
    <source>
        <dbReference type="Pfam" id="PF01966"/>
    </source>
</evidence>